<protein>
    <submittedName>
        <fullName evidence="1">Uncharacterized protein</fullName>
    </submittedName>
</protein>
<accession>X0V5A7</accession>
<name>X0V5A7_9ZZZZ</name>
<dbReference type="EMBL" id="BARS01021034">
    <property type="protein sequence ID" value="GAG13374.1"/>
    <property type="molecule type" value="Genomic_DNA"/>
</dbReference>
<comment type="caution">
    <text evidence="1">The sequence shown here is derived from an EMBL/GenBank/DDBJ whole genome shotgun (WGS) entry which is preliminary data.</text>
</comment>
<gene>
    <name evidence="1" type="ORF">S01H1_33846</name>
</gene>
<reference evidence="1" key="1">
    <citation type="journal article" date="2014" name="Front. Microbiol.">
        <title>High frequency of phylogenetically diverse reductive dehalogenase-homologous genes in deep subseafloor sedimentary metagenomes.</title>
        <authorList>
            <person name="Kawai M."/>
            <person name="Futagami T."/>
            <person name="Toyoda A."/>
            <person name="Takaki Y."/>
            <person name="Nishi S."/>
            <person name="Hori S."/>
            <person name="Arai W."/>
            <person name="Tsubouchi T."/>
            <person name="Morono Y."/>
            <person name="Uchiyama I."/>
            <person name="Ito T."/>
            <person name="Fujiyama A."/>
            <person name="Inagaki F."/>
            <person name="Takami H."/>
        </authorList>
    </citation>
    <scope>NUCLEOTIDE SEQUENCE</scope>
    <source>
        <strain evidence="1">Expedition CK06-06</strain>
    </source>
</reference>
<feature type="non-terminal residue" evidence="1">
    <location>
        <position position="272"/>
    </location>
</feature>
<feature type="non-terminal residue" evidence="1">
    <location>
        <position position="1"/>
    </location>
</feature>
<proteinExistence type="predicted"/>
<organism evidence="1">
    <name type="scientific">marine sediment metagenome</name>
    <dbReference type="NCBI Taxonomy" id="412755"/>
    <lineage>
        <taxon>unclassified sequences</taxon>
        <taxon>metagenomes</taxon>
        <taxon>ecological metagenomes</taxon>
    </lineage>
</organism>
<dbReference type="AlphaFoldDB" id="X0V5A7"/>
<evidence type="ECO:0000313" key="1">
    <source>
        <dbReference type="EMBL" id="GAG13374.1"/>
    </source>
</evidence>
<sequence>PQKSLSDYLGDLSGTFIKESLSSDKLAEFKQLIGQDIVTQALSAVEQGTQRPSCRFDHDYDAGLSMLLPHLSDMRNLTRILGAKAYLEAKTGNPDTAWEMVRTQLKFADAMRTEPVLISQLVRMGMISLSCDTIKKLCEIAPPNDQQYRTIESLLGDLDEITSIVRAIDGERLLFGEWAFNIPKDELNETMGDFSKNYNSGLISKLVFFGMTFKPISLADHAAYMRFMHEGARLAERPYSREQGEVLEKGFQKKRYILTRILTPAIFRVKEV</sequence>